<dbReference type="InterPro" id="IPR029046">
    <property type="entry name" value="LolA/LolB/LppX"/>
</dbReference>
<dbReference type="EMBL" id="VLNT01000003">
    <property type="protein sequence ID" value="TSD65303.1"/>
    <property type="molecule type" value="Genomic_DNA"/>
</dbReference>
<dbReference type="AlphaFoldDB" id="A0A554SG51"/>
<dbReference type="Gene3D" id="2.50.20.20">
    <property type="match status" value="1"/>
</dbReference>
<organism evidence="5 6">
    <name type="scientific">Aeromicrobium piscarium</name>
    <dbReference type="NCBI Taxonomy" id="2590901"/>
    <lineage>
        <taxon>Bacteria</taxon>
        <taxon>Bacillati</taxon>
        <taxon>Actinomycetota</taxon>
        <taxon>Actinomycetes</taxon>
        <taxon>Propionibacteriales</taxon>
        <taxon>Nocardioidaceae</taxon>
        <taxon>Aeromicrobium</taxon>
    </lineage>
</organism>
<dbReference type="SUPFAM" id="SSF89392">
    <property type="entry name" value="Prokaryotic lipoproteins and lipoprotein localization factors"/>
    <property type="match status" value="1"/>
</dbReference>
<dbReference type="Proteomes" id="UP000316988">
    <property type="component" value="Unassembled WGS sequence"/>
</dbReference>
<dbReference type="Pfam" id="PF07161">
    <property type="entry name" value="LppX_LprAFG"/>
    <property type="match status" value="1"/>
</dbReference>
<evidence type="ECO:0000313" key="6">
    <source>
        <dbReference type="Proteomes" id="UP000316988"/>
    </source>
</evidence>
<evidence type="ECO:0000256" key="3">
    <source>
        <dbReference type="ARBA" id="ARBA00022475"/>
    </source>
</evidence>
<dbReference type="OrthoDB" id="5143207at2"/>
<keyword evidence="3" id="KW-0472">Membrane</keyword>
<dbReference type="GO" id="GO:0030313">
    <property type="term" value="C:cell envelope"/>
    <property type="evidence" value="ECO:0007669"/>
    <property type="project" value="UniProtKB-SubCell"/>
</dbReference>
<sequence>MFTRSRHRSRRPPPACQTEPVRTPLQVIAALVAALVLTACTSDEGSSGDPEERLDAAAARLQDAPAIDFSIGTDELPRGVTGLLSVKGHGDTSPAFEGEARVVAGGTTLPADVIATDGKLWVKTGLSSEFLSIDPAQFGIPDPAQLVSGEDGVLSLLTSATDLEEGEDVRDGRDVLTTITGSLAGADVARLLPTADESGTFEVEFRLNQDDELTDAVVTGPFYAGEDDVAYTLTITALDEPVEITEPARDAGR</sequence>
<evidence type="ECO:0000256" key="2">
    <source>
        <dbReference type="ARBA" id="ARBA00009194"/>
    </source>
</evidence>
<keyword evidence="6" id="KW-1185">Reference proteome</keyword>
<gene>
    <name evidence="5" type="ORF">FNM00_06285</name>
</gene>
<feature type="compositionally biased region" description="Basic residues" evidence="4">
    <location>
        <begin position="1"/>
        <end position="11"/>
    </location>
</feature>
<comment type="caution">
    <text evidence="5">The sequence shown here is derived from an EMBL/GenBank/DDBJ whole genome shotgun (WGS) entry which is preliminary data.</text>
</comment>
<evidence type="ECO:0000256" key="4">
    <source>
        <dbReference type="SAM" id="MobiDB-lite"/>
    </source>
</evidence>
<reference evidence="5 6" key="1">
    <citation type="submission" date="2019-07" db="EMBL/GenBank/DDBJ databases">
        <authorList>
            <person name="Zhao L.H."/>
        </authorList>
    </citation>
    <scope>NUCLEOTIDE SEQUENCE [LARGE SCALE GENOMIC DNA]</scope>
    <source>
        <strain evidence="5 6">Co35</strain>
    </source>
</reference>
<accession>A0A554SG51</accession>
<keyword evidence="5" id="KW-0449">Lipoprotein</keyword>
<keyword evidence="3" id="KW-1003">Cell membrane</keyword>
<dbReference type="InterPro" id="IPR009830">
    <property type="entry name" value="LppX/LprAFG"/>
</dbReference>
<protein>
    <submittedName>
        <fullName evidence="5">LppX_LprAFG lipoprotein</fullName>
    </submittedName>
</protein>
<proteinExistence type="inferred from homology"/>
<name>A0A554SG51_9ACTN</name>
<evidence type="ECO:0000256" key="1">
    <source>
        <dbReference type="ARBA" id="ARBA00004196"/>
    </source>
</evidence>
<evidence type="ECO:0000313" key="5">
    <source>
        <dbReference type="EMBL" id="TSD65303.1"/>
    </source>
</evidence>
<comment type="subcellular location">
    <subcellularLocation>
        <location evidence="1">Cell envelope</location>
    </subcellularLocation>
</comment>
<feature type="region of interest" description="Disordered" evidence="4">
    <location>
        <begin position="1"/>
        <end position="20"/>
    </location>
</feature>
<comment type="similarity">
    <text evidence="2">Belongs to the LppX/LprAFG lipoprotein family.</text>
</comment>